<protein>
    <recommendedName>
        <fullName evidence="1">Tail spike TSP1/Gp66 N-terminal domain-containing protein</fullName>
    </recommendedName>
</protein>
<reference evidence="2 3" key="1">
    <citation type="submission" date="2019-11" db="EMBL/GenBank/DDBJ databases">
        <title>FDA dAtabase for Regulatory Grade micrObial Sequences (FDA-ARGOS): Supporting development and validation of Infectious Disease Dx tests.</title>
        <authorList>
            <person name="Patel R."/>
            <person name="Rucinski S."/>
            <person name="Tallon L."/>
            <person name="Sadzewicz L."/>
            <person name="Vavikolanu K."/>
            <person name="Mehta A."/>
            <person name="Aluvathingal J."/>
            <person name="Nadendla S."/>
            <person name="Nandy P."/>
            <person name="Geyer C."/>
            <person name="Yan Y."/>
            <person name="Sichtig H."/>
        </authorList>
    </citation>
    <scope>NUCLEOTIDE SEQUENCE [LARGE SCALE GENOMIC DNA]</scope>
    <source>
        <strain evidence="2 3">FDAARGOS_729</strain>
    </source>
</reference>
<proteinExistence type="predicted"/>
<dbReference type="GeneID" id="58046429"/>
<dbReference type="Pfam" id="PF18668">
    <property type="entry name" value="Tail_spike_N"/>
    <property type="match status" value="1"/>
</dbReference>
<dbReference type="RefSeq" id="WP_005182544.1">
    <property type="nucleotide sequence ID" value="NZ_CBCSII010000015.1"/>
</dbReference>
<evidence type="ECO:0000259" key="1">
    <source>
        <dbReference type="Pfam" id="PF18668"/>
    </source>
</evidence>
<dbReference type="InterPro" id="IPR040775">
    <property type="entry name" value="Tail_spike_N"/>
</dbReference>
<name>A0ABX6F6P3_YERIN</name>
<sequence length="638" mass="66524">MTTYNTGNPLGSAAAKDLFDNAQNMDFALNDITQAIWTDRRGKKRKTWYGFELESTAAISQFKSDAHDAVVSFGLIPLKSFQAGAPLPGNKLTLANQALQNETDGEYYRWDGVLPKAVPPGSTPESTGGVGINAWISVGDAALRSNLRSNAVGMGAALVGTENGDTVQQSLRKLNEKYATIKRDDGFYLSTFTGAKTFNIPSDYPNMQAAVDDLHIQTTTQGKYIILNLEANYKEKYGLKVQHGDFSRFYIKSATGIVQVADDFIGVVGLDGGTTITSGTVIMAYHARGPVLGCIFDGRQIARTLYFALGGSYGWSDRSRSPTEELPNQIKISGGTNFRHATFEAQEGSVIVCENVVATGCLLNSIYCERNSTIHAEFSDASGSGQAGVIATRGSRVNADTMNVSNCKIGVWASRGAVISASDTKADNCSIYGFYADMAATINAHNSSALNAGTGMPSDVGNFVNPGASYHAYRGSKINATTGKATGSLYGVSAIIDSDVAAFGLVANQTKIIGVTARYSSRVSVDNCTMTGIIGKGILAADGATISANSGNIQGGITVAGASTGGEVVVSLGQVKGGVTGCYADTGGKITATGATVTGNSSVDIRINTGGIIVANGATYGTANTTTNTLTTFGIIFS</sequence>
<dbReference type="Proteomes" id="UP000424966">
    <property type="component" value="Chromosome"/>
</dbReference>
<evidence type="ECO:0000313" key="2">
    <source>
        <dbReference type="EMBL" id="QGR70535.1"/>
    </source>
</evidence>
<evidence type="ECO:0000313" key="3">
    <source>
        <dbReference type="Proteomes" id="UP000424966"/>
    </source>
</evidence>
<feature type="domain" description="Tail spike TSP1/Gp66 N-terminal" evidence="1">
    <location>
        <begin position="95"/>
        <end position="140"/>
    </location>
</feature>
<dbReference type="EMBL" id="CP046294">
    <property type="protein sequence ID" value="QGR70535.1"/>
    <property type="molecule type" value="Genomic_DNA"/>
</dbReference>
<organism evidence="2 3">
    <name type="scientific">Yersinia intermedia</name>
    <dbReference type="NCBI Taxonomy" id="631"/>
    <lineage>
        <taxon>Bacteria</taxon>
        <taxon>Pseudomonadati</taxon>
        <taxon>Pseudomonadota</taxon>
        <taxon>Gammaproteobacteria</taxon>
        <taxon>Enterobacterales</taxon>
        <taxon>Yersiniaceae</taxon>
        <taxon>Yersinia</taxon>
    </lineage>
</organism>
<accession>A0ABX6F6P3</accession>
<dbReference type="Gene3D" id="2.10.10.80">
    <property type="match status" value="1"/>
</dbReference>
<keyword evidence="3" id="KW-1185">Reference proteome</keyword>
<gene>
    <name evidence="2" type="ORF">FOC37_09165</name>
</gene>